<sequence>MVAAPFRAHCASSSVTSSAAVSPLVPATPPRTTASRWTMSVAELIRSTAVGSSPTLAASARPARPCDLDCPAQDLSPATQRPTPASNGSAKYIAGTRPFGGRTSRGSVRREEWGPWTSGHARPRRPATAGQRP</sequence>
<protein>
    <submittedName>
        <fullName evidence="2">Uncharacterized protein</fullName>
    </submittedName>
</protein>
<evidence type="ECO:0000313" key="2">
    <source>
        <dbReference type="EMBL" id="CAA9534086.1"/>
    </source>
</evidence>
<organism evidence="2">
    <name type="scientific">uncultured Thermomicrobiales bacterium</name>
    <dbReference type="NCBI Taxonomy" id="1645740"/>
    <lineage>
        <taxon>Bacteria</taxon>
        <taxon>Pseudomonadati</taxon>
        <taxon>Thermomicrobiota</taxon>
        <taxon>Thermomicrobia</taxon>
        <taxon>Thermomicrobiales</taxon>
        <taxon>environmental samples</taxon>
    </lineage>
</organism>
<name>A0A6J4TY78_9BACT</name>
<feature type="region of interest" description="Disordered" evidence="1">
    <location>
        <begin position="50"/>
        <end position="133"/>
    </location>
</feature>
<dbReference type="AlphaFoldDB" id="A0A6J4TY78"/>
<gene>
    <name evidence="2" type="ORF">AVDCRST_MAG73-1214</name>
</gene>
<proteinExistence type="predicted"/>
<dbReference type="EMBL" id="CADCWE010000075">
    <property type="protein sequence ID" value="CAA9534086.1"/>
    <property type="molecule type" value="Genomic_DNA"/>
</dbReference>
<reference evidence="2" key="1">
    <citation type="submission" date="2020-02" db="EMBL/GenBank/DDBJ databases">
        <authorList>
            <person name="Meier V. D."/>
        </authorList>
    </citation>
    <scope>NUCLEOTIDE SEQUENCE</scope>
    <source>
        <strain evidence="2">AVDCRST_MAG73</strain>
    </source>
</reference>
<accession>A0A6J4TY78</accession>
<feature type="compositionally biased region" description="Polar residues" evidence="1">
    <location>
        <begin position="76"/>
        <end position="89"/>
    </location>
</feature>
<evidence type="ECO:0000256" key="1">
    <source>
        <dbReference type="SAM" id="MobiDB-lite"/>
    </source>
</evidence>